<proteinExistence type="predicted"/>
<dbReference type="EMBL" id="AYKG01000009">
    <property type="protein sequence ID" value="ROO30845.1"/>
    <property type="molecule type" value="Genomic_DNA"/>
</dbReference>
<accession>A0A423PZ13</accession>
<comment type="caution">
    <text evidence="2">The sequence shown here is derived from an EMBL/GenBank/DDBJ whole genome shotgun (WGS) entry which is preliminary data.</text>
</comment>
<dbReference type="OrthoDB" id="7056880at2"/>
<keyword evidence="3" id="KW-1185">Reference proteome</keyword>
<sequence>MHELAPIISALSGHRARRHPARRWLKRAAVALVLRESDQGAQVLVIERAKRVGDPWSGHLGFPGGRLETGDARSGSTAAIRETREELGLTLSAEDAITRLSDIRTLDHSRRAPLILSPFVYRWPQPAQALAPNHEVAGWQWITLGWLDEPMHRKTTRYRRRGVTLNLPCYHCAGQTLLWGLSLLVVDELLAAIRRSRPPSPPLK</sequence>
<reference evidence="2 3" key="1">
    <citation type="submission" date="2013-10" db="EMBL/GenBank/DDBJ databases">
        <title>Salinisphaera japonica YTM-1 Genome Sequencing.</title>
        <authorList>
            <person name="Lai Q."/>
            <person name="Li C."/>
            <person name="Shao Z."/>
        </authorList>
    </citation>
    <scope>NUCLEOTIDE SEQUENCE [LARGE SCALE GENOMIC DNA]</scope>
    <source>
        <strain evidence="2 3">YTM-1</strain>
    </source>
</reference>
<dbReference type="PROSITE" id="PS51462">
    <property type="entry name" value="NUDIX"/>
    <property type="match status" value="1"/>
</dbReference>
<dbReference type="Proteomes" id="UP000285310">
    <property type="component" value="Unassembled WGS sequence"/>
</dbReference>
<dbReference type="PANTHER" id="PTHR12992">
    <property type="entry name" value="NUDIX HYDROLASE"/>
    <property type="match status" value="1"/>
</dbReference>
<dbReference type="InterPro" id="IPR015797">
    <property type="entry name" value="NUDIX_hydrolase-like_dom_sf"/>
</dbReference>
<keyword evidence="2" id="KW-0378">Hydrolase</keyword>
<dbReference type="InterPro" id="IPR045121">
    <property type="entry name" value="CoAse"/>
</dbReference>
<dbReference type="Pfam" id="PF00293">
    <property type="entry name" value="NUDIX"/>
    <property type="match status" value="1"/>
</dbReference>
<evidence type="ECO:0000259" key="1">
    <source>
        <dbReference type="PROSITE" id="PS51462"/>
    </source>
</evidence>
<dbReference type="SUPFAM" id="SSF55811">
    <property type="entry name" value="Nudix"/>
    <property type="match status" value="1"/>
</dbReference>
<name>A0A423PZ13_9GAMM</name>
<organism evidence="2 3">
    <name type="scientific">Salinisphaera japonica YTM-1</name>
    <dbReference type="NCBI Taxonomy" id="1209778"/>
    <lineage>
        <taxon>Bacteria</taxon>
        <taxon>Pseudomonadati</taxon>
        <taxon>Pseudomonadota</taxon>
        <taxon>Gammaproteobacteria</taxon>
        <taxon>Salinisphaerales</taxon>
        <taxon>Salinisphaeraceae</taxon>
        <taxon>Salinisphaera</taxon>
    </lineage>
</organism>
<gene>
    <name evidence="2" type="ORF">SAJA_04095</name>
</gene>
<dbReference type="InParanoid" id="A0A423PZ13"/>
<feature type="domain" description="Nudix hydrolase" evidence="1">
    <location>
        <begin position="24"/>
        <end position="164"/>
    </location>
</feature>
<dbReference type="AlphaFoldDB" id="A0A423PZ13"/>
<evidence type="ECO:0000313" key="2">
    <source>
        <dbReference type="EMBL" id="ROO30845.1"/>
    </source>
</evidence>
<dbReference type="Gene3D" id="3.90.79.10">
    <property type="entry name" value="Nucleoside Triphosphate Pyrophosphohydrolase"/>
    <property type="match status" value="1"/>
</dbReference>
<dbReference type="CDD" id="cd03426">
    <property type="entry name" value="NUDIX_CoAse_Nudt7"/>
    <property type="match status" value="1"/>
</dbReference>
<dbReference type="GO" id="GO:0010945">
    <property type="term" value="F:coenzyme A diphosphatase activity"/>
    <property type="evidence" value="ECO:0007669"/>
    <property type="project" value="InterPro"/>
</dbReference>
<dbReference type="RefSeq" id="WP_123657371.1">
    <property type="nucleotide sequence ID" value="NZ_AYKG01000009.1"/>
</dbReference>
<dbReference type="InterPro" id="IPR000086">
    <property type="entry name" value="NUDIX_hydrolase_dom"/>
</dbReference>
<dbReference type="PANTHER" id="PTHR12992:SF44">
    <property type="entry name" value="NUDIX HYDROLASE DOMAIN-CONTAINING PROTEIN"/>
    <property type="match status" value="1"/>
</dbReference>
<evidence type="ECO:0000313" key="3">
    <source>
        <dbReference type="Proteomes" id="UP000285310"/>
    </source>
</evidence>
<protein>
    <submittedName>
        <fullName evidence="2">NUDIX hydrolase</fullName>
    </submittedName>
</protein>